<name>A0ABV5MQ99_9ACTN</name>
<protein>
    <recommendedName>
        <fullName evidence="4">PknH-like extracellular domain-containing protein</fullName>
    </recommendedName>
</protein>
<dbReference type="Proteomes" id="UP001589608">
    <property type="component" value="Unassembled WGS sequence"/>
</dbReference>
<evidence type="ECO:0000313" key="3">
    <source>
        <dbReference type="Proteomes" id="UP001589608"/>
    </source>
</evidence>
<reference evidence="2 3" key="1">
    <citation type="submission" date="2024-09" db="EMBL/GenBank/DDBJ databases">
        <authorList>
            <person name="Sun Q."/>
            <person name="Mori K."/>
        </authorList>
    </citation>
    <scope>NUCLEOTIDE SEQUENCE [LARGE SCALE GENOMIC DNA]</scope>
    <source>
        <strain evidence="2 3">JCM 3307</strain>
    </source>
</reference>
<accession>A0ABV5MQ99</accession>
<evidence type="ECO:0008006" key="4">
    <source>
        <dbReference type="Google" id="ProtNLM"/>
    </source>
</evidence>
<organism evidence="2 3">
    <name type="scientific">Dactylosporangium vinaceum</name>
    <dbReference type="NCBI Taxonomy" id="53362"/>
    <lineage>
        <taxon>Bacteria</taxon>
        <taxon>Bacillati</taxon>
        <taxon>Actinomycetota</taxon>
        <taxon>Actinomycetes</taxon>
        <taxon>Micromonosporales</taxon>
        <taxon>Micromonosporaceae</taxon>
        <taxon>Dactylosporangium</taxon>
    </lineage>
</organism>
<comment type="caution">
    <text evidence="2">The sequence shown here is derived from an EMBL/GenBank/DDBJ whole genome shotgun (WGS) entry which is preliminary data.</text>
</comment>
<sequence>MSHRWFPSVLLCAAALVGGCGGTGDPTPAPSAAEPPETLLTAKDLPGGYSPSPPDATPEVTVASSASVAGCDEVLDYFRDGGPAPGAKQARFEAGGTGPFLAESLSTQAPALAERAGPCRSFTDTDGEGATTSVSVAPVTDFPSLGADEHVFTMTAGGGTGDDAYAMSGYLVEVRVGALTCTIVHFGQLGVDRAETESIARAAVEKIRRQR</sequence>
<proteinExistence type="predicted"/>
<dbReference type="PROSITE" id="PS51257">
    <property type="entry name" value="PROKAR_LIPOPROTEIN"/>
    <property type="match status" value="1"/>
</dbReference>
<evidence type="ECO:0000313" key="2">
    <source>
        <dbReference type="EMBL" id="MFB9451032.1"/>
    </source>
</evidence>
<dbReference type="EMBL" id="JBHMCA010000084">
    <property type="protein sequence ID" value="MFB9451032.1"/>
    <property type="molecule type" value="Genomic_DNA"/>
</dbReference>
<keyword evidence="3" id="KW-1185">Reference proteome</keyword>
<dbReference type="RefSeq" id="WP_223100029.1">
    <property type="nucleotide sequence ID" value="NZ_CP061913.1"/>
</dbReference>
<evidence type="ECO:0000256" key="1">
    <source>
        <dbReference type="SAM" id="MobiDB-lite"/>
    </source>
</evidence>
<feature type="region of interest" description="Disordered" evidence="1">
    <location>
        <begin position="24"/>
        <end position="59"/>
    </location>
</feature>
<gene>
    <name evidence="2" type="ORF">ACFFTR_48890</name>
</gene>